<dbReference type="PANTHER" id="PTHR42724:SF1">
    <property type="entry name" value="TETRAACYLDISACCHARIDE 4'-KINASE, MITOCHONDRIAL-RELATED"/>
    <property type="match status" value="1"/>
</dbReference>
<evidence type="ECO:0000256" key="10">
    <source>
        <dbReference type="ARBA" id="ARBA00022840"/>
    </source>
</evidence>
<dbReference type="Pfam" id="PF02606">
    <property type="entry name" value="LpxK"/>
    <property type="match status" value="1"/>
</dbReference>
<evidence type="ECO:0000256" key="11">
    <source>
        <dbReference type="ARBA" id="ARBA00023098"/>
    </source>
</evidence>
<keyword evidence="7 13" id="KW-0808">Transferase</keyword>
<name>A0A533QJ88_9BACT</name>
<gene>
    <name evidence="13" type="primary">lpxK</name>
    <name evidence="14" type="ORF">JETT_0915</name>
</gene>
<dbReference type="EC" id="2.7.1.130" evidence="3 13"/>
<dbReference type="GO" id="GO:0009245">
    <property type="term" value="P:lipid A biosynthetic process"/>
    <property type="evidence" value="ECO:0007669"/>
    <property type="project" value="UniProtKB-UniRule"/>
</dbReference>
<reference evidence="14 15" key="1">
    <citation type="submission" date="2019-04" db="EMBL/GenBank/DDBJ databases">
        <title>Genome of a novel bacterium Candidatus Jettenia ecosi reconstructed from metagenome of an anammox bioreactor.</title>
        <authorList>
            <person name="Mardanov A.V."/>
            <person name="Beletsky A.V."/>
            <person name="Ravin N.V."/>
            <person name="Botchkova E.A."/>
            <person name="Litti Y.V."/>
            <person name="Nozhevnikova A.N."/>
        </authorList>
    </citation>
    <scope>NUCLEOTIDE SEQUENCE [LARGE SCALE GENOMIC DNA]</scope>
    <source>
        <strain evidence="14">J2</strain>
    </source>
</reference>
<evidence type="ECO:0000256" key="8">
    <source>
        <dbReference type="ARBA" id="ARBA00022741"/>
    </source>
</evidence>
<dbReference type="HAMAP" id="MF_00409">
    <property type="entry name" value="LpxK"/>
    <property type="match status" value="1"/>
</dbReference>
<evidence type="ECO:0000256" key="6">
    <source>
        <dbReference type="ARBA" id="ARBA00022556"/>
    </source>
</evidence>
<organism evidence="14 15">
    <name type="scientific">Candidatus Jettenia ecosi</name>
    <dbReference type="NCBI Taxonomy" id="2494326"/>
    <lineage>
        <taxon>Bacteria</taxon>
        <taxon>Pseudomonadati</taxon>
        <taxon>Planctomycetota</taxon>
        <taxon>Candidatus Brocadiia</taxon>
        <taxon>Candidatus Brocadiales</taxon>
        <taxon>Candidatus Brocadiaceae</taxon>
        <taxon>Candidatus Jettenia</taxon>
    </lineage>
</organism>
<dbReference type="Proteomes" id="UP000319783">
    <property type="component" value="Unassembled WGS sequence"/>
</dbReference>
<dbReference type="PANTHER" id="PTHR42724">
    <property type="entry name" value="TETRAACYLDISACCHARIDE 4'-KINASE"/>
    <property type="match status" value="1"/>
</dbReference>
<evidence type="ECO:0000313" key="15">
    <source>
        <dbReference type="Proteomes" id="UP000319783"/>
    </source>
</evidence>
<protein>
    <recommendedName>
        <fullName evidence="4 13">Tetraacyldisaccharide 4'-kinase</fullName>
        <ecNumber evidence="3 13">2.7.1.130</ecNumber>
    </recommendedName>
    <alternativeName>
        <fullName evidence="12 13">Lipid A 4'-kinase</fullName>
    </alternativeName>
</protein>
<keyword evidence="8 13" id="KW-0547">Nucleotide-binding</keyword>
<dbReference type="UniPathway" id="UPA00359">
    <property type="reaction ID" value="UER00482"/>
</dbReference>
<dbReference type="AlphaFoldDB" id="A0A533QJ88"/>
<accession>A0A533QJ88</accession>
<evidence type="ECO:0000256" key="12">
    <source>
        <dbReference type="ARBA" id="ARBA00029757"/>
    </source>
</evidence>
<evidence type="ECO:0000256" key="13">
    <source>
        <dbReference type="HAMAP-Rule" id="MF_00409"/>
    </source>
</evidence>
<evidence type="ECO:0000256" key="1">
    <source>
        <dbReference type="ARBA" id="ARBA00002274"/>
    </source>
</evidence>
<feature type="binding site" evidence="13">
    <location>
        <begin position="69"/>
        <end position="76"/>
    </location>
    <ligand>
        <name>ATP</name>
        <dbReference type="ChEBI" id="CHEBI:30616"/>
    </ligand>
</feature>
<keyword evidence="6 13" id="KW-0441">Lipid A biosynthesis</keyword>
<comment type="similarity">
    <text evidence="13">Belongs to the LpxK family.</text>
</comment>
<evidence type="ECO:0000313" key="14">
    <source>
        <dbReference type="EMBL" id="TLD42781.1"/>
    </source>
</evidence>
<evidence type="ECO:0000256" key="4">
    <source>
        <dbReference type="ARBA" id="ARBA00016436"/>
    </source>
</evidence>
<keyword evidence="5 13" id="KW-0444">Lipid biosynthesis</keyword>
<dbReference type="InterPro" id="IPR003758">
    <property type="entry name" value="LpxK"/>
</dbReference>
<evidence type="ECO:0000256" key="5">
    <source>
        <dbReference type="ARBA" id="ARBA00022516"/>
    </source>
</evidence>
<comment type="caution">
    <text evidence="14">The sequence shown here is derived from an EMBL/GenBank/DDBJ whole genome shotgun (WGS) entry which is preliminary data.</text>
</comment>
<evidence type="ECO:0000256" key="3">
    <source>
        <dbReference type="ARBA" id="ARBA00012071"/>
    </source>
</evidence>
<dbReference type="GO" id="GO:0009029">
    <property type="term" value="F:lipid-A 4'-kinase activity"/>
    <property type="evidence" value="ECO:0007669"/>
    <property type="project" value="UniProtKB-UniRule"/>
</dbReference>
<evidence type="ECO:0000256" key="2">
    <source>
        <dbReference type="ARBA" id="ARBA00004870"/>
    </source>
</evidence>
<dbReference type="SUPFAM" id="SSF52540">
    <property type="entry name" value="P-loop containing nucleoside triphosphate hydrolases"/>
    <property type="match status" value="1"/>
</dbReference>
<evidence type="ECO:0000256" key="9">
    <source>
        <dbReference type="ARBA" id="ARBA00022777"/>
    </source>
</evidence>
<comment type="pathway">
    <text evidence="2 13">Glycolipid biosynthesis; lipid IV(A) biosynthesis; lipid IV(A) from (3R)-3-hydroxytetradecanoyl-[acyl-carrier-protein] and UDP-N-acetyl-alpha-D-glucosamine: step 6/6.</text>
</comment>
<dbReference type="EMBL" id="SULG01000013">
    <property type="protein sequence ID" value="TLD42781.1"/>
    <property type="molecule type" value="Genomic_DNA"/>
</dbReference>
<dbReference type="GO" id="GO:0005886">
    <property type="term" value="C:plasma membrane"/>
    <property type="evidence" value="ECO:0007669"/>
    <property type="project" value="TreeGrafter"/>
</dbReference>
<evidence type="ECO:0000256" key="7">
    <source>
        <dbReference type="ARBA" id="ARBA00022679"/>
    </source>
</evidence>
<dbReference type="GO" id="GO:0009244">
    <property type="term" value="P:lipopolysaccharide core region biosynthetic process"/>
    <property type="evidence" value="ECO:0007669"/>
    <property type="project" value="TreeGrafter"/>
</dbReference>
<comment type="catalytic activity">
    <reaction evidence="13">
        <text>a lipid A disaccharide + ATP = a lipid IVA + ADP + H(+)</text>
        <dbReference type="Rhea" id="RHEA:67840"/>
        <dbReference type="ChEBI" id="CHEBI:15378"/>
        <dbReference type="ChEBI" id="CHEBI:30616"/>
        <dbReference type="ChEBI" id="CHEBI:176343"/>
        <dbReference type="ChEBI" id="CHEBI:176425"/>
        <dbReference type="ChEBI" id="CHEBI:456216"/>
        <dbReference type="EC" id="2.7.1.130"/>
    </reaction>
</comment>
<dbReference type="NCBIfam" id="TIGR00682">
    <property type="entry name" value="lpxK"/>
    <property type="match status" value="1"/>
</dbReference>
<sequence>MFISLFREYYVKIVVEGSPDIHFRIIRNGLYLLSKIYGFVVKTRIFFYTEGIFKSIRLPIPVISVGNITTGGTGKTPTVEYISRYLQERNKRVVILSRGYAASLQQEYNFPANKACNDEYLLLKENIPDIPNLLSKDRVKSGLEAISRFNAECVLLDDGFQHLRLARDLNIVIIDTLNPFGYEHMVPRGMLREPLKELRRADMIILTHADQCAPDKIRFIVDRLHEFAGYIPVIEAIHKPTYLESVKDAKLLDINYLKGKRVFAFCAIGNPLSFRKSIEGLGAELLGLRIFPDHHHYTSSELIALNKEMGGIKPDAIIITQKDKVKMRDNSDIWDFPLWTLKMEICIVKGYEIFENKINAILN</sequence>
<proteinExistence type="inferred from homology"/>
<keyword evidence="9 13" id="KW-0418">Kinase</keyword>
<dbReference type="InterPro" id="IPR027417">
    <property type="entry name" value="P-loop_NTPase"/>
</dbReference>
<comment type="function">
    <text evidence="1 13">Transfers the gamma-phosphate of ATP to the 4'-position of a tetraacyldisaccharide 1-phosphate intermediate (termed DS-1-P) to form tetraacyldisaccharide 1,4'-bis-phosphate (lipid IVA).</text>
</comment>
<keyword evidence="11 13" id="KW-0443">Lipid metabolism</keyword>
<dbReference type="GO" id="GO:0005524">
    <property type="term" value="F:ATP binding"/>
    <property type="evidence" value="ECO:0007669"/>
    <property type="project" value="UniProtKB-UniRule"/>
</dbReference>
<keyword evidence="10 13" id="KW-0067">ATP-binding</keyword>